<evidence type="ECO:0000256" key="5">
    <source>
        <dbReference type="ARBA" id="ARBA00023239"/>
    </source>
</evidence>
<comment type="caution">
    <text evidence="8">The sequence shown here is derived from an EMBL/GenBank/DDBJ whole genome shotgun (WGS) entry which is preliminary data.</text>
</comment>
<dbReference type="PANTHER" id="PTHR30518:SF2">
    <property type="entry name" value="ENDOLYTIC MUREIN TRANSGLYCOSYLASE"/>
    <property type="match status" value="1"/>
</dbReference>
<dbReference type="PANTHER" id="PTHR30518">
    <property type="entry name" value="ENDOLYTIC MUREIN TRANSGLYCOSYLASE"/>
    <property type="match status" value="1"/>
</dbReference>
<dbReference type="CDD" id="cd08010">
    <property type="entry name" value="MltG_like"/>
    <property type="match status" value="1"/>
</dbReference>
<keyword evidence="4 7" id="KW-0472">Membrane</keyword>
<dbReference type="EMBL" id="DRGM01000185">
    <property type="protein sequence ID" value="HEA18391.1"/>
    <property type="molecule type" value="Genomic_DNA"/>
</dbReference>
<comment type="similarity">
    <text evidence="7">Belongs to the transglycosylase MltG family.</text>
</comment>
<dbReference type="FunFam" id="3.30.160.60:FF:000242">
    <property type="entry name" value="Endolytic murein transglycosylase"/>
    <property type="match status" value="1"/>
</dbReference>
<dbReference type="NCBIfam" id="TIGR00247">
    <property type="entry name" value="endolytic transglycosylase MltG"/>
    <property type="match status" value="1"/>
</dbReference>
<dbReference type="Gene3D" id="3.30.160.60">
    <property type="entry name" value="Classic Zinc Finger"/>
    <property type="match status" value="1"/>
</dbReference>
<dbReference type="EC" id="4.2.2.29" evidence="7"/>
<evidence type="ECO:0000256" key="4">
    <source>
        <dbReference type="ARBA" id="ARBA00023136"/>
    </source>
</evidence>
<comment type="catalytic activity">
    <reaction evidence="7">
        <text>a peptidoglycan chain = a peptidoglycan chain with N-acetyl-1,6-anhydromuramyl-[peptide] at the reducing end + a peptidoglycan chain with N-acetylglucosamine at the non-reducing end.</text>
        <dbReference type="EC" id="4.2.2.29"/>
    </reaction>
</comment>
<dbReference type="HAMAP" id="MF_02065">
    <property type="entry name" value="MltG"/>
    <property type="match status" value="1"/>
</dbReference>
<dbReference type="RefSeq" id="WP_304184520.1">
    <property type="nucleotide sequence ID" value="NZ_DRGM01000185.1"/>
</dbReference>
<dbReference type="GO" id="GO:0071555">
    <property type="term" value="P:cell wall organization"/>
    <property type="evidence" value="ECO:0007669"/>
    <property type="project" value="UniProtKB-KW"/>
</dbReference>
<comment type="function">
    <text evidence="7">Functions as a peptidoglycan terminase that cleaves nascent peptidoglycan strands endolytically to terminate their elongation.</text>
</comment>
<keyword evidence="1 7" id="KW-1003">Cell membrane</keyword>
<name>A0A7V1D1W9_9GAMM</name>
<keyword evidence="5 7" id="KW-0456">Lyase</keyword>
<evidence type="ECO:0000256" key="6">
    <source>
        <dbReference type="ARBA" id="ARBA00023316"/>
    </source>
</evidence>
<organism evidence="8">
    <name type="scientific">Pseudoalteromonas prydzensis</name>
    <dbReference type="NCBI Taxonomy" id="182141"/>
    <lineage>
        <taxon>Bacteria</taxon>
        <taxon>Pseudomonadati</taxon>
        <taxon>Pseudomonadota</taxon>
        <taxon>Gammaproteobacteria</taxon>
        <taxon>Alteromonadales</taxon>
        <taxon>Pseudoalteromonadaceae</taxon>
        <taxon>Pseudoalteromonas</taxon>
    </lineage>
</organism>
<dbReference type="InterPro" id="IPR003770">
    <property type="entry name" value="MLTG-like"/>
</dbReference>
<dbReference type="Pfam" id="PF02618">
    <property type="entry name" value="YceG"/>
    <property type="match status" value="1"/>
</dbReference>
<reference evidence="8" key="1">
    <citation type="journal article" date="2020" name="mSystems">
        <title>Genome- and Community-Level Interaction Insights into Carbon Utilization and Element Cycling Functions of Hydrothermarchaeota in Hydrothermal Sediment.</title>
        <authorList>
            <person name="Zhou Z."/>
            <person name="Liu Y."/>
            <person name="Xu W."/>
            <person name="Pan J."/>
            <person name="Luo Z.H."/>
            <person name="Li M."/>
        </authorList>
    </citation>
    <scope>NUCLEOTIDE SEQUENCE [LARGE SCALE GENOMIC DNA]</scope>
    <source>
        <strain evidence="8">HyVt-346</strain>
    </source>
</reference>
<gene>
    <name evidence="7 8" type="primary">mltG</name>
    <name evidence="8" type="ORF">ENH88_18510</name>
</gene>
<dbReference type="GO" id="GO:0008932">
    <property type="term" value="F:lytic endotransglycosylase activity"/>
    <property type="evidence" value="ECO:0007669"/>
    <property type="project" value="UniProtKB-UniRule"/>
</dbReference>
<evidence type="ECO:0000256" key="1">
    <source>
        <dbReference type="ARBA" id="ARBA00022475"/>
    </source>
</evidence>
<evidence type="ECO:0000256" key="3">
    <source>
        <dbReference type="ARBA" id="ARBA00022989"/>
    </source>
</evidence>
<dbReference type="GO" id="GO:0005886">
    <property type="term" value="C:plasma membrane"/>
    <property type="evidence" value="ECO:0007669"/>
    <property type="project" value="UniProtKB-UniRule"/>
</dbReference>
<dbReference type="AlphaFoldDB" id="A0A7V1D1W9"/>
<evidence type="ECO:0000256" key="7">
    <source>
        <dbReference type="HAMAP-Rule" id="MF_02065"/>
    </source>
</evidence>
<sequence>MLRVIISIVLLALLVTGIGYQQLQSTINSTLTAPASTFFEVKKGTGFNQLCQQWQAKKWLEGCFRYQILAKLDPTLTDLKAGLYQLDEGTVLANIRRINQGQQVSFSFTIIEGQMLRDVLSNIKVAPHLQQNLQATELGVQITGVEQHLEGWLFPDTYHYHANDSASSVLKRAYQKMQSVLDDAWSQRADVLPYENQYQALILASIIEKETGLASERPLIASVFSNRLNSNMRLQTDPTVIYGLGADFDGDIKRKDLTAYTPYNTYRINGLPPTPIAMPSKAAILAAVNPPESEYVYFVAKGDGSHQFSKTLKEHNKAVQAYLRYLKQLNKLD</sequence>
<keyword evidence="3 7" id="KW-1133">Transmembrane helix</keyword>
<feature type="site" description="Important for catalytic activity" evidence="7">
    <location>
        <position position="210"/>
    </location>
</feature>
<proteinExistence type="inferred from homology"/>
<evidence type="ECO:0000313" key="8">
    <source>
        <dbReference type="EMBL" id="HEA18391.1"/>
    </source>
</evidence>
<accession>A0A7V1D1W9</accession>
<keyword evidence="2 7" id="KW-0812">Transmembrane</keyword>
<keyword evidence="7" id="KW-0997">Cell inner membrane</keyword>
<protein>
    <recommendedName>
        <fullName evidence="7">Endolytic murein transglycosylase</fullName>
        <ecNumber evidence="7">4.2.2.29</ecNumber>
    </recommendedName>
    <alternativeName>
        <fullName evidence="7">Peptidoglycan lytic transglycosylase</fullName>
    </alternativeName>
    <alternativeName>
        <fullName evidence="7">Peptidoglycan polymerization terminase</fullName>
    </alternativeName>
</protein>
<dbReference type="GO" id="GO:0009252">
    <property type="term" value="P:peptidoglycan biosynthetic process"/>
    <property type="evidence" value="ECO:0007669"/>
    <property type="project" value="UniProtKB-UniRule"/>
</dbReference>
<keyword evidence="6 7" id="KW-0961">Cell wall biogenesis/degradation</keyword>
<evidence type="ECO:0000256" key="2">
    <source>
        <dbReference type="ARBA" id="ARBA00022692"/>
    </source>
</evidence>
<dbReference type="Proteomes" id="UP000886188">
    <property type="component" value="Unassembled WGS sequence"/>
</dbReference>